<comment type="subcellular location">
    <subcellularLocation>
        <location evidence="1">Nucleus</location>
    </subcellularLocation>
</comment>
<accession>A0A1B2JCP8</accession>
<keyword evidence="2" id="KW-0479">Metal-binding</keyword>
<feature type="domain" description="Xylanolytic transcriptional activator regulatory" evidence="5">
    <location>
        <begin position="438"/>
        <end position="510"/>
    </location>
</feature>
<dbReference type="GO" id="GO:0000981">
    <property type="term" value="F:DNA-binding transcription factor activity, RNA polymerase II-specific"/>
    <property type="evidence" value="ECO:0007669"/>
    <property type="project" value="InterPro"/>
</dbReference>
<dbReference type="EMBL" id="CP014585">
    <property type="protein sequence ID" value="ANZ75595.1"/>
    <property type="molecule type" value="Genomic_DNA"/>
</dbReference>
<dbReference type="PANTHER" id="PTHR46910">
    <property type="entry name" value="TRANSCRIPTION FACTOR PDR1"/>
    <property type="match status" value="1"/>
</dbReference>
<dbReference type="InterPro" id="IPR001138">
    <property type="entry name" value="Zn2Cys6_DnaBD"/>
</dbReference>
<dbReference type="Proteomes" id="UP000094565">
    <property type="component" value="Chromosome 2"/>
</dbReference>
<dbReference type="InterPro" id="IPR007219">
    <property type="entry name" value="XnlR_reg_dom"/>
</dbReference>
<dbReference type="CDD" id="cd00067">
    <property type="entry name" value="GAL4"/>
    <property type="match status" value="1"/>
</dbReference>
<evidence type="ECO:0000256" key="3">
    <source>
        <dbReference type="ARBA" id="ARBA00023125"/>
    </source>
</evidence>
<evidence type="ECO:0000256" key="4">
    <source>
        <dbReference type="ARBA" id="ARBA00023242"/>
    </source>
</evidence>
<dbReference type="SMART" id="SM00906">
    <property type="entry name" value="Fungal_trans"/>
    <property type="match status" value="1"/>
</dbReference>
<name>A0A1B2JCP8_PICPA</name>
<evidence type="ECO:0000259" key="5">
    <source>
        <dbReference type="SMART" id="SM00906"/>
    </source>
</evidence>
<reference evidence="6 7" key="1">
    <citation type="submission" date="2016-02" db="EMBL/GenBank/DDBJ databases">
        <title>Comparative genomic and transcriptomic foundation for Pichia pastoris.</title>
        <authorList>
            <person name="Love K.R."/>
            <person name="Shah K.A."/>
            <person name="Whittaker C.A."/>
            <person name="Wu J."/>
            <person name="Bartlett M.C."/>
            <person name="Ma D."/>
            <person name="Leeson R.L."/>
            <person name="Priest M."/>
            <person name="Young S.K."/>
            <person name="Love J.C."/>
        </authorList>
    </citation>
    <scope>NUCLEOTIDE SEQUENCE [LARGE SCALE GENOMIC DNA]</scope>
    <source>
        <strain evidence="6 7">ATCC 28485</strain>
    </source>
</reference>
<evidence type="ECO:0000313" key="6">
    <source>
        <dbReference type="EMBL" id="ANZ75595.1"/>
    </source>
</evidence>
<dbReference type="CDD" id="cd12148">
    <property type="entry name" value="fungal_TF_MHR"/>
    <property type="match status" value="1"/>
</dbReference>
<evidence type="ECO:0000256" key="1">
    <source>
        <dbReference type="ARBA" id="ARBA00004123"/>
    </source>
</evidence>
<dbReference type="GO" id="GO:0005634">
    <property type="term" value="C:nucleus"/>
    <property type="evidence" value="ECO:0007669"/>
    <property type="project" value="UniProtKB-SubCell"/>
</dbReference>
<dbReference type="GO" id="GO:0003677">
    <property type="term" value="F:DNA binding"/>
    <property type="evidence" value="ECO:0007669"/>
    <property type="project" value="UniProtKB-KW"/>
</dbReference>
<protein>
    <submittedName>
        <fullName evidence="6">BA75_03306T0</fullName>
    </submittedName>
</protein>
<proteinExistence type="predicted"/>
<evidence type="ECO:0000256" key="2">
    <source>
        <dbReference type="ARBA" id="ARBA00022723"/>
    </source>
</evidence>
<dbReference type="InterPro" id="IPR050987">
    <property type="entry name" value="AtrR-like"/>
</dbReference>
<organism evidence="6 7">
    <name type="scientific">Komagataella pastoris</name>
    <name type="common">Yeast</name>
    <name type="synonym">Pichia pastoris</name>
    <dbReference type="NCBI Taxonomy" id="4922"/>
    <lineage>
        <taxon>Eukaryota</taxon>
        <taxon>Fungi</taxon>
        <taxon>Dikarya</taxon>
        <taxon>Ascomycota</taxon>
        <taxon>Saccharomycotina</taxon>
        <taxon>Pichiomycetes</taxon>
        <taxon>Pichiales</taxon>
        <taxon>Pichiaceae</taxon>
        <taxon>Komagataella</taxon>
    </lineage>
</organism>
<gene>
    <name evidence="6" type="ORF">ATY40_BA7503306</name>
</gene>
<dbReference type="OrthoDB" id="3979546at2759"/>
<sequence length="813" mass="93003">MTDQQASIVVPKIYRTKRRVTHSSKGRAIYSCDRCKLKKRACKRVPIEGSSNVIQSDIPCEGCKKASVPCKTTITRKSKFKVPVASLGLHYRCLLLIMDGLFPHIDVKNIDSLIDLGNSLHLKMPSRDGDFDEEDLKSMEDTSLLITSTKWFKPSMKIFEDIGRQQHQPSQYKEELLKHKREISEEQSLNQPLQTTDSPAVHIVHNQMNILEPRKVKQPVRYSMDGPLVYDNVELIDNYGNKHYLGPFSSITLMGTFGNIITSKIGDTSKLKLNKFRENANDMNFAMLRDGKGYTSSLIRSGFPTLKPIKGLTKSTMDRWLEVFVGQIHPVYTCFDEEDLLAKYQRLIIDLQLAEKTNKSVLGLSNDEICKFYSIFLLGDTFMTHNDDSRRYDPIIQSLSHFVEINLSNLLLTPTLAGVQCEFLYGLYLGTQGQKEASYLLVELAYRQCLTMGYQREALYSYKRLANEGEIKTTFWSIVQQEIYLSTFMGRISGIQLEEINIKPYSGELSALKRSDRVAAFFREEKVDLCKLCYNLLQYRKEITFSSKKLLAASNEEKAIRCNNRLNSWISNFNFNLSSLLVEKENPNTDRNALVYSTFPEEMWIRIHHSYYIISLCEPFLLYLLGQSESLTVNSGDPLMSLIIDAAKASQHIIDMILYFDQVSENLEFFNNFSILSLATQCLLITDIIISMNKYSSVHLDEEYLSSEHGINESSLQDHIHKASKILENNIENPHSSVRSLCESTIASRDDVQALKEALKKNSQIFESQQSLSFLQKDLSFIFPMNGEFSFSGNTELNDVLFGDPEYLKFNVN</sequence>
<keyword evidence="7" id="KW-1185">Reference proteome</keyword>
<dbReference type="InterPro" id="IPR036864">
    <property type="entry name" value="Zn2-C6_fun-type_DNA-bd_sf"/>
</dbReference>
<keyword evidence="4" id="KW-0539">Nucleus</keyword>
<dbReference type="PANTHER" id="PTHR46910:SF3">
    <property type="entry name" value="HALOTOLERANCE PROTEIN 9-RELATED"/>
    <property type="match status" value="1"/>
</dbReference>
<keyword evidence="3" id="KW-0238">DNA-binding</keyword>
<dbReference type="GO" id="GO:0008270">
    <property type="term" value="F:zinc ion binding"/>
    <property type="evidence" value="ECO:0007669"/>
    <property type="project" value="InterPro"/>
</dbReference>
<evidence type="ECO:0000313" key="7">
    <source>
        <dbReference type="Proteomes" id="UP000094565"/>
    </source>
</evidence>
<dbReference type="Pfam" id="PF04082">
    <property type="entry name" value="Fungal_trans"/>
    <property type="match status" value="1"/>
</dbReference>
<dbReference type="Gene3D" id="4.10.240.10">
    <property type="entry name" value="Zn(2)-C6 fungal-type DNA-binding domain"/>
    <property type="match status" value="1"/>
</dbReference>
<dbReference type="AlphaFoldDB" id="A0A1B2JCP8"/>
<dbReference type="GO" id="GO:0006351">
    <property type="term" value="P:DNA-templated transcription"/>
    <property type="evidence" value="ECO:0007669"/>
    <property type="project" value="InterPro"/>
</dbReference>